<dbReference type="EC" id="4.1.3.27" evidence="1"/>
<dbReference type="Proteomes" id="UP001451606">
    <property type="component" value="Chromosome"/>
</dbReference>
<proteinExistence type="predicted"/>
<protein>
    <recommendedName>
        <fullName evidence="1">anthranilate synthase</fullName>
        <ecNumber evidence="1">4.1.3.27</ecNumber>
    </recommendedName>
</protein>
<feature type="domain" description="Glutamine amidotransferase" evidence="4">
    <location>
        <begin position="4"/>
        <end position="184"/>
    </location>
</feature>
<keyword evidence="6" id="KW-1185">Reference proteome</keyword>
<dbReference type="EMBL" id="CP133772">
    <property type="protein sequence ID" value="WYX99773.1"/>
    <property type="molecule type" value="Genomic_DNA"/>
</dbReference>
<evidence type="ECO:0000313" key="5">
    <source>
        <dbReference type="EMBL" id="WYX99773.1"/>
    </source>
</evidence>
<dbReference type="PRINTS" id="PR00096">
    <property type="entry name" value="GATASE"/>
</dbReference>
<dbReference type="GeneID" id="95967040"/>
<reference evidence="5 6" key="1">
    <citation type="submission" date="2023-09" db="EMBL/GenBank/DDBJ databases">
        <authorList>
            <person name="Golyshina O.V."/>
            <person name="Lunev E.A."/>
            <person name="Bargiela R."/>
            <person name="Gaines M.C."/>
            <person name="Daum B."/>
            <person name="Bale N.J."/>
            <person name="Koenen M."/>
            <person name="Sinninghe Damst J.S."/>
            <person name="Yakimov M."/>
            <person name="Golyshin P.N."/>
        </authorList>
    </citation>
    <scope>NUCLEOTIDE SEQUENCE [LARGE SCALE GENOMIC DNA]</scope>
    <source>
        <strain evidence="5 6">M1</strain>
    </source>
</reference>
<name>A0AAX4NEP8_9ARCH</name>
<dbReference type="SUPFAM" id="SSF52317">
    <property type="entry name" value="Class I glutamine amidotransferase-like"/>
    <property type="match status" value="1"/>
</dbReference>
<sequence>MKVLMIDNYDSFVNNLVDYIRQEGADVHVVTNDRLSDIDPEKYQAVVISPGPGNPLNPCDRGEIMEFFPLLKGKKVLGICFGHQILAMMLGSKIKISQKIYHGEVDRISNDGYGVFRNLPGQINVARYHSLVVEPSENIIVDAVSESDGNVMAFHSASGNITGLQFHPESYYSEFGHEILRNFLEM</sequence>
<accession>A0AAX4NEP8</accession>
<dbReference type="PRINTS" id="PR00099">
    <property type="entry name" value="CPSGATASE"/>
</dbReference>
<dbReference type="InterPro" id="IPR029062">
    <property type="entry name" value="Class_I_gatase-like"/>
</dbReference>
<dbReference type="Pfam" id="PF00117">
    <property type="entry name" value="GATase"/>
    <property type="match status" value="1"/>
</dbReference>
<keyword evidence="2" id="KW-0315">Glutamine amidotransferase</keyword>
<evidence type="ECO:0000259" key="4">
    <source>
        <dbReference type="Pfam" id="PF00117"/>
    </source>
</evidence>
<evidence type="ECO:0000313" key="6">
    <source>
        <dbReference type="Proteomes" id="UP001451606"/>
    </source>
</evidence>
<dbReference type="PRINTS" id="PR00097">
    <property type="entry name" value="ANTSNTHASEII"/>
</dbReference>
<dbReference type="CDD" id="cd01743">
    <property type="entry name" value="GATase1_Anthranilate_Synthase"/>
    <property type="match status" value="1"/>
</dbReference>
<evidence type="ECO:0000256" key="2">
    <source>
        <dbReference type="ARBA" id="ARBA00022962"/>
    </source>
</evidence>
<dbReference type="RefSeq" id="WP_393971735.1">
    <property type="nucleotide sequence ID" value="NZ_CP133772.1"/>
</dbReference>
<gene>
    <name evidence="5" type="ORF">OXIME_000316</name>
</gene>
<dbReference type="GO" id="GO:0004049">
    <property type="term" value="F:anthranilate synthase activity"/>
    <property type="evidence" value="ECO:0007669"/>
    <property type="project" value="UniProtKB-EC"/>
</dbReference>
<dbReference type="PANTHER" id="PTHR43418:SF4">
    <property type="entry name" value="MULTIFUNCTIONAL TRYPTOPHAN BIOSYNTHESIS PROTEIN"/>
    <property type="match status" value="1"/>
</dbReference>
<organism evidence="5 6">
    <name type="scientific">Oxyplasma meridianum</name>
    <dbReference type="NCBI Taxonomy" id="3073602"/>
    <lineage>
        <taxon>Archaea</taxon>
        <taxon>Methanobacteriati</taxon>
        <taxon>Thermoplasmatota</taxon>
        <taxon>Thermoplasmata</taxon>
        <taxon>Thermoplasmatales</taxon>
        <taxon>Thermoplasmataceae</taxon>
        <taxon>Oxyplasma</taxon>
    </lineage>
</organism>
<evidence type="ECO:0000256" key="3">
    <source>
        <dbReference type="ARBA" id="ARBA00047683"/>
    </source>
</evidence>
<dbReference type="InterPro" id="IPR006221">
    <property type="entry name" value="TrpG/PapA_dom"/>
</dbReference>
<dbReference type="NCBIfam" id="TIGR00566">
    <property type="entry name" value="trpG_papA"/>
    <property type="match status" value="1"/>
</dbReference>
<comment type="catalytic activity">
    <reaction evidence="3">
        <text>chorismate + L-glutamine = anthranilate + pyruvate + L-glutamate + H(+)</text>
        <dbReference type="Rhea" id="RHEA:21732"/>
        <dbReference type="ChEBI" id="CHEBI:15361"/>
        <dbReference type="ChEBI" id="CHEBI:15378"/>
        <dbReference type="ChEBI" id="CHEBI:16567"/>
        <dbReference type="ChEBI" id="CHEBI:29748"/>
        <dbReference type="ChEBI" id="CHEBI:29985"/>
        <dbReference type="ChEBI" id="CHEBI:58359"/>
        <dbReference type="EC" id="4.1.3.27"/>
    </reaction>
</comment>
<dbReference type="GO" id="GO:0005829">
    <property type="term" value="C:cytosol"/>
    <property type="evidence" value="ECO:0007669"/>
    <property type="project" value="TreeGrafter"/>
</dbReference>
<dbReference type="PROSITE" id="PS51273">
    <property type="entry name" value="GATASE_TYPE_1"/>
    <property type="match status" value="1"/>
</dbReference>
<dbReference type="InterPro" id="IPR050472">
    <property type="entry name" value="Anth_synth/Amidotransfase"/>
</dbReference>
<dbReference type="GO" id="GO:0000162">
    <property type="term" value="P:L-tryptophan biosynthetic process"/>
    <property type="evidence" value="ECO:0007669"/>
    <property type="project" value="TreeGrafter"/>
</dbReference>
<dbReference type="PANTHER" id="PTHR43418">
    <property type="entry name" value="MULTIFUNCTIONAL TRYPTOPHAN BIOSYNTHESIS PROTEIN-RELATED"/>
    <property type="match status" value="1"/>
</dbReference>
<dbReference type="KEGG" id="omr:OXIME_000316"/>
<dbReference type="AlphaFoldDB" id="A0AAX4NEP8"/>
<dbReference type="InterPro" id="IPR017926">
    <property type="entry name" value="GATASE"/>
</dbReference>
<dbReference type="Gene3D" id="3.40.50.880">
    <property type="match status" value="1"/>
</dbReference>
<evidence type="ECO:0000256" key="1">
    <source>
        <dbReference type="ARBA" id="ARBA00012266"/>
    </source>
</evidence>